<feature type="region of interest" description="Disordered" evidence="1">
    <location>
        <begin position="96"/>
        <end position="116"/>
    </location>
</feature>
<dbReference type="SUPFAM" id="SSF48371">
    <property type="entry name" value="ARM repeat"/>
    <property type="match status" value="2"/>
</dbReference>
<dbReference type="Proteomes" id="UP000835052">
    <property type="component" value="Unassembled WGS sequence"/>
</dbReference>
<gene>
    <name evidence="2" type="ORF">CAUJ_LOCUS11943</name>
</gene>
<dbReference type="OrthoDB" id="5808707at2759"/>
<dbReference type="InterPro" id="IPR013284">
    <property type="entry name" value="Beta-catenin"/>
</dbReference>
<dbReference type="Gene3D" id="1.25.10.10">
    <property type="entry name" value="Leucine-rich Repeat Variant"/>
    <property type="match status" value="1"/>
</dbReference>
<organism evidence="2 3">
    <name type="scientific">Caenorhabditis auriculariae</name>
    <dbReference type="NCBI Taxonomy" id="2777116"/>
    <lineage>
        <taxon>Eukaryota</taxon>
        <taxon>Metazoa</taxon>
        <taxon>Ecdysozoa</taxon>
        <taxon>Nematoda</taxon>
        <taxon>Chromadorea</taxon>
        <taxon>Rhabditida</taxon>
        <taxon>Rhabditina</taxon>
        <taxon>Rhabditomorpha</taxon>
        <taxon>Rhabditoidea</taxon>
        <taxon>Rhabditidae</taxon>
        <taxon>Peloderinae</taxon>
        <taxon>Caenorhabditis</taxon>
    </lineage>
</organism>
<sequence length="794" mass="88643">MEVMDFADGAVTPSTPASVASFDPSIPSTSTAPSTPGPIGFGSAPPRTPSRLQTPQGGMQQAQNSPFRAQNGGDRVAQLQQQSRRINMTNGWLQDHHQQQYLQRPSRPGSHVGSAISSATSCHTEISLFSIAGLSTLSVDTNVANYPYMYAQNAQMPNALSTVSASSSTENENPNMLRDIESAVEGAVRVLQRENNWERKLEVLRGTLYPLTMTKCRTGGALATEQFAIGHASKKKLLDLVKCLFMQLVPRPNETEHSEAVVSITLTVLYHAATKSRTCRAIIEKHNRDVKRSSNVFGLFPVIVQRVNQMNPRYVNKAWVLLSALLNQTKMRKDAQEDPRICPEIMRFLVEKLRGELESTAKYLAVGALRVIVQERRGGECVARPINFDRQELLATGVIETLTQIMKQEVDEKVLWSTAQTLSVFLTDPLFGELFVKCGGIQALCNILCHPSTRLLHEVLLCLQRTIDLPQTRDQDLAESIEKVMQLLGASDAVIVERATGCLVNVGFHNKKNKETLVECKAPNIMFDVLKMSNNFVRVQEPSPFPHPQHLDPMTQRATQENPDPLRKTVANIYQHCLMILNNLTKYGVDDKEQVAVAARNMISTNLMSPSTFLNFTGMGSVRLRRLSMQILRRVIETVPSYASLFLDSVDNRGESLPKLLILRIGESFEKCSYYIRNKEEAKVNEHDEVVRHAIRLLESLMATNSRFADTVCEAMMVGSNPLTLLRYTVKESMLVEWLRLVAGLLTSSAERAQLMTSFVRADEAAFRFLGYMANDPRYRESAEKLLGLVGRTM</sequence>
<dbReference type="GO" id="GO:0007155">
    <property type="term" value="P:cell adhesion"/>
    <property type="evidence" value="ECO:0007669"/>
    <property type="project" value="InterPro"/>
</dbReference>
<dbReference type="InterPro" id="IPR016024">
    <property type="entry name" value="ARM-type_fold"/>
</dbReference>
<protein>
    <submittedName>
        <fullName evidence="2">Uncharacterized protein</fullName>
    </submittedName>
</protein>
<feature type="compositionally biased region" description="Polar residues" evidence="1">
    <location>
        <begin position="50"/>
        <end position="68"/>
    </location>
</feature>
<reference evidence="2" key="1">
    <citation type="submission" date="2020-10" db="EMBL/GenBank/DDBJ databases">
        <authorList>
            <person name="Kikuchi T."/>
        </authorList>
    </citation>
    <scope>NUCLEOTIDE SEQUENCE</scope>
    <source>
        <strain evidence="2">NKZ352</strain>
    </source>
</reference>
<feature type="region of interest" description="Disordered" evidence="1">
    <location>
        <begin position="1"/>
        <end position="74"/>
    </location>
</feature>
<dbReference type="AlphaFoldDB" id="A0A8S1HK19"/>
<dbReference type="PANTHER" id="PTHR45976">
    <property type="entry name" value="ARMADILLO SEGMENT POLARITY PROTEIN"/>
    <property type="match status" value="1"/>
</dbReference>
<evidence type="ECO:0000313" key="3">
    <source>
        <dbReference type="Proteomes" id="UP000835052"/>
    </source>
</evidence>
<dbReference type="GO" id="GO:0045296">
    <property type="term" value="F:cadherin binding"/>
    <property type="evidence" value="ECO:0007669"/>
    <property type="project" value="InterPro"/>
</dbReference>
<dbReference type="EMBL" id="CAJGYM010000065">
    <property type="protein sequence ID" value="CAD6196026.1"/>
    <property type="molecule type" value="Genomic_DNA"/>
</dbReference>
<accession>A0A8S1HK19</accession>
<proteinExistence type="predicted"/>
<name>A0A8S1HK19_9PELO</name>
<dbReference type="InterPro" id="IPR011989">
    <property type="entry name" value="ARM-like"/>
</dbReference>
<comment type="caution">
    <text evidence="2">The sequence shown here is derived from an EMBL/GenBank/DDBJ whole genome shotgun (WGS) entry which is preliminary data.</text>
</comment>
<feature type="compositionally biased region" description="Low complexity" evidence="1">
    <location>
        <begin position="24"/>
        <end position="38"/>
    </location>
</feature>
<evidence type="ECO:0000313" key="2">
    <source>
        <dbReference type="EMBL" id="CAD6196026.1"/>
    </source>
</evidence>
<evidence type="ECO:0000256" key="1">
    <source>
        <dbReference type="SAM" id="MobiDB-lite"/>
    </source>
</evidence>
<keyword evidence="3" id="KW-1185">Reference proteome</keyword>